<gene>
    <name evidence="7" type="ORF">OB236_37120</name>
</gene>
<dbReference type="PANTHER" id="PTHR30204">
    <property type="entry name" value="REDOX-CYCLING DRUG-SENSING TRANSCRIPTIONAL ACTIVATOR SOXR"/>
    <property type="match status" value="1"/>
</dbReference>
<evidence type="ECO:0000256" key="4">
    <source>
        <dbReference type="ARBA" id="ARBA00023163"/>
    </source>
</evidence>
<dbReference type="EMBL" id="JAOQIO010000124">
    <property type="protein sequence ID" value="MCU6797759.1"/>
    <property type="molecule type" value="Genomic_DNA"/>
</dbReference>
<organism evidence="7 8">
    <name type="scientific">Paenibacillus baimaensis</name>
    <dbReference type="NCBI Taxonomy" id="2982185"/>
    <lineage>
        <taxon>Bacteria</taxon>
        <taxon>Bacillati</taxon>
        <taxon>Bacillota</taxon>
        <taxon>Bacilli</taxon>
        <taxon>Bacillales</taxon>
        <taxon>Paenibacillaceae</taxon>
        <taxon>Paenibacillus</taxon>
    </lineage>
</organism>
<protein>
    <submittedName>
        <fullName evidence="7">MerR family transcriptional regulator</fullName>
    </submittedName>
</protein>
<keyword evidence="5" id="KW-0175">Coiled coil</keyword>
<dbReference type="Gene3D" id="1.10.1660.10">
    <property type="match status" value="1"/>
</dbReference>
<feature type="domain" description="HTH merR-type" evidence="6">
    <location>
        <begin position="1"/>
        <end position="70"/>
    </location>
</feature>
<dbReference type="InterPro" id="IPR009061">
    <property type="entry name" value="DNA-bd_dom_put_sf"/>
</dbReference>
<dbReference type="RefSeq" id="WP_262688485.1">
    <property type="nucleotide sequence ID" value="NZ_JAOQIO010000124.1"/>
</dbReference>
<dbReference type="InterPro" id="IPR047057">
    <property type="entry name" value="MerR_fam"/>
</dbReference>
<accession>A0ABT2USZ5</accession>
<dbReference type="SMART" id="SM00422">
    <property type="entry name" value="HTH_MERR"/>
    <property type="match status" value="1"/>
</dbReference>
<keyword evidence="4" id="KW-0804">Transcription</keyword>
<sequence>MYTVQDAALITGLTEHAVRFYTDKGLVPSVQRNKNNIRLFDEESINWLYGVKCLKQTGLPIENIKTYVDLCLEGDSTVSQRFALMMEYREAALVQLEEAKRRVAHLEEKALQYQAILERRIPDTTNPAKWETNREDAGSCPASRLKNRSLPETEASVQCPAAALQEQIIIVT</sequence>
<evidence type="ECO:0000256" key="3">
    <source>
        <dbReference type="ARBA" id="ARBA00023125"/>
    </source>
</evidence>
<dbReference type="Proteomes" id="UP001652445">
    <property type="component" value="Unassembled WGS sequence"/>
</dbReference>
<keyword evidence="2" id="KW-0805">Transcription regulation</keyword>
<dbReference type="PROSITE" id="PS50937">
    <property type="entry name" value="HTH_MERR_2"/>
    <property type="match status" value="1"/>
</dbReference>
<proteinExistence type="predicted"/>
<dbReference type="SUPFAM" id="SSF46955">
    <property type="entry name" value="Putative DNA-binding domain"/>
    <property type="match status" value="1"/>
</dbReference>
<keyword evidence="8" id="KW-1185">Reference proteome</keyword>
<evidence type="ECO:0000313" key="7">
    <source>
        <dbReference type="EMBL" id="MCU6797759.1"/>
    </source>
</evidence>
<evidence type="ECO:0000259" key="6">
    <source>
        <dbReference type="PROSITE" id="PS50937"/>
    </source>
</evidence>
<keyword evidence="1" id="KW-0678">Repressor</keyword>
<feature type="coiled-coil region" evidence="5">
    <location>
        <begin position="89"/>
        <end position="116"/>
    </location>
</feature>
<dbReference type="InterPro" id="IPR000551">
    <property type="entry name" value="MerR-type_HTH_dom"/>
</dbReference>
<reference evidence="7 8" key="1">
    <citation type="submission" date="2022-09" db="EMBL/GenBank/DDBJ databases">
        <authorList>
            <person name="Han X.L."/>
            <person name="Wang Q."/>
            <person name="Lu T."/>
        </authorList>
    </citation>
    <scope>NUCLEOTIDE SEQUENCE [LARGE SCALE GENOMIC DNA]</scope>
    <source>
        <strain evidence="7 8">WQ 127069</strain>
    </source>
</reference>
<evidence type="ECO:0000256" key="5">
    <source>
        <dbReference type="SAM" id="Coils"/>
    </source>
</evidence>
<dbReference type="CDD" id="cd01109">
    <property type="entry name" value="HTH_YyaN"/>
    <property type="match status" value="1"/>
</dbReference>
<name>A0ABT2USZ5_9BACL</name>
<evidence type="ECO:0000256" key="2">
    <source>
        <dbReference type="ARBA" id="ARBA00023015"/>
    </source>
</evidence>
<dbReference type="Pfam" id="PF13411">
    <property type="entry name" value="MerR_1"/>
    <property type="match status" value="1"/>
</dbReference>
<comment type="caution">
    <text evidence="7">The sequence shown here is derived from an EMBL/GenBank/DDBJ whole genome shotgun (WGS) entry which is preliminary data.</text>
</comment>
<dbReference type="PANTHER" id="PTHR30204:SF69">
    <property type="entry name" value="MERR-FAMILY TRANSCRIPTIONAL REGULATOR"/>
    <property type="match status" value="1"/>
</dbReference>
<keyword evidence="3" id="KW-0238">DNA-binding</keyword>
<evidence type="ECO:0000256" key="1">
    <source>
        <dbReference type="ARBA" id="ARBA00022491"/>
    </source>
</evidence>
<evidence type="ECO:0000313" key="8">
    <source>
        <dbReference type="Proteomes" id="UP001652445"/>
    </source>
</evidence>